<dbReference type="SUPFAM" id="SSF63380">
    <property type="entry name" value="Riboflavin synthase domain-like"/>
    <property type="match status" value="1"/>
</dbReference>
<feature type="binding site" evidence="6">
    <location>
        <position position="130"/>
    </location>
    <ligand>
        <name>FAD</name>
        <dbReference type="ChEBI" id="CHEBI:57692"/>
    </ligand>
</feature>
<feature type="binding site" evidence="6">
    <location>
        <position position="113"/>
    </location>
    <ligand>
        <name>FAD</name>
        <dbReference type="ChEBI" id="CHEBI:57692"/>
    </ligand>
</feature>
<evidence type="ECO:0000256" key="2">
    <source>
        <dbReference type="ARBA" id="ARBA00006105"/>
    </source>
</evidence>
<dbReference type="InterPro" id="IPR017927">
    <property type="entry name" value="FAD-bd_FR_type"/>
</dbReference>
<protein>
    <submittedName>
        <fullName evidence="8">NADH-cytochrome b5 reductase-like</fullName>
    </submittedName>
</protein>
<feature type="binding site" evidence="6">
    <location>
        <position position="140"/>
    </location>
    <ligand>
        <name>FAD</name>
        <dbReference type="ChEBI" id="CHEBI:57692"/>
    </ligand>
</feature>
<evidence type="ECO:0000259" key="7">
    <source>
        <dbReference type="PROSITE" id="PS51384"/>
    </source>
</evidence>
<dbReference type="Gene3D" id="3.40.50.80">
    <property type="entry name" value="Nucleotide-binding domain of ferredoxin-NADP reductase (FNR) module"/>
    <property type="match status" value="1"/>
</dbReference>
<dbReference type="OrthoDB" id="432685at2759"/>
<proteinExistence type="inferred from homology"/>
<keyword evidence="3 6" id="KW-0285">Flavoprotein</keyword>
<evidence type="ECO:0000256" key="4">
    <source>
        <dbReference type="ARBA" id="ARBA00022827"/>
    </source>
</evidence>
<dbReference type="GO" id="GO:0016491">
    <property type="term" value="F:oxidoreductase activity"/>
    <property type="evidence" value="ECO:0007669"/>
    <property type="project" value="UniProtKB-KW"/>
</dbReference>
<evidence type="ECO:0000256" key="6">
    <source>
        <dbReference type="PIRSR" id="PIRSR601834-1"/>
    </source>
</evidence>
<feature type="binding site" evidence="6">
    <location>
        <position position="115"/>
    </location>
    <ligand>
        <name>FAD</name>
        <dbReference type="ChEBI" id="CHEBI:57692"/>
    </ligand>
</feature>
<dbReference type="PRINTS" id="PR00406">
    <property type="entry name" value="CYTB5RDTASE"/>
</dbReference>
<sequence>MDQMDMISENDCCGNGCVNCVLNVGFRKTSNDILDGKYNVISDYQKFRLLSKYPHNHMGSDKDNLDCGIGEVLELHFRVSELPINAEDFALLIPPGYHVMMRQQLPTGQVCLRPYSPFWVDSLAMEFKILVNLAPDGPMSRFIKGLQVGDCVEFRGPIGAYEYSSNTKAERNVFVITQGVAIASTIRIVNDILDNEEDFSHVFQVACYKDLDHAFNRNVLRDFNKYWNYTSSIYLAHQRCPDDMCKTAECTGKCTWFLKKLWYKENVHLSRLSESNLSDISKGSIDSSTESVFIIAGSKNFQESVTKLIKKLTLESLKTNIVLL</sequence>
<reference evidence="8" key="1">
    <citation type="submission" date="2014-11" db="EMBL/GenBank/DDBJ databases">
        <authorList>
            <person name="Geib S."/>
        </authorList>
    </citation>
    <scope>NUCLEOTIDE SEQUENCE</scope>
</reference>
<name>A0A0A1XB31_ZEUCU</name>
<feature type="domain" description="FAD-binding FR-type" evidence="7">
    <location>
        <begin position="42"/>
        <end position="164"/>
    </location>
</feature>
<reference evidence="8" key="2">
    <citation type="journal article" date="2015" name="Gigascience">
        <title>Reconstructing a comprehensive transcriptome assembly of a white-pupal translocated strain of the pest fruit fly Bactrocera cucurbitae.</title>
        <authorList>
            <person name="Sim S.B."/>
            <person name="Calla B."/>
            <person name="Hall B."/>
            <person name="DeRego T."/>
            <person name="Geib S.M."/>
        </authorList>
    </citation>
    <scope>NUCLEOTIDE SEQUENCE</scope>
</reference>
<evidence type="ECO:0000256" key="5">
    <source>
        <dbReference type="ARBA" id="ARBA00023002"/>
    </source>
</evidence>
<accession>A0A0A1XB31</accession>
<dbReference type="PANTHER" id="PTHR19370">
    <property type="entry name" value="NADH-CYTOCHROME B5 REDUCTASE"/>
    <property type="match status" value="1"/>
</dbReference>
<dbReference type="InterPro" id="IPR017938">
    <property type="entry name" value="Riboflavin_synthase-like_b-brl"/>
</dbReference>
<keyword evidence="4 6" id="KW-0274">FAD</keyword>
<dbReference type="PROSITE" id="PS51384">
    <property type="entry name" value="FAD_FR"/>
    <property type="match status" value="1"/>
</dbReference>
<feature type="binding site" evidence="6">
    <location>
        <position position="114"/>
    </location>
    <ligand>
        <name>FAD</name>
        <dbReference type="ChEBI" id="CHEBI:57692"/>
    </ligand>
</feature>
<evidence type="ECO:0000313" key="8">
    <source>
        <dbReference type="EMBL" id="JAD08166.1"/>
    </source>
</evidence>
<dbReference type="InterPro" id="IPR039261">
    <property type="entry name" value="FNR_nucleotide-bd"/>
</dbReference>
<dbReference type="Pfam" id="PF00970">
    <property type="entry name" value="FAD_binding_6"/>
    <property type="match status" value="1"/>
</dbReference>
<organism evidence="8">
    <name type="scientific">Zeugodacus cucurbitae</name>
    <name type="common">Melon fruit fly</name>
    <name type="synonym">Bactrocera cucurbitae</name>
    <dbReference type="NCBI Taxonomy" id="28588"/>
    <lineage>
        <taxon>Eukaryota</taxon>
        <taxon>Metazoa</taxon>
        <taxon>Ecdysozoa</taxon>
        <taxon>Arthropoda</taxon>
        <taxon>Hexapoda</taxon>
        <taxon>Insecta</taxon>
        <taxon>Pterygota</taxon>
        <taxon>Neoptera</taxon>
        <taxon>Endopterygota</taxon>
        <taxon>Diptera</taxon>
        <taxon>Brachycera</taxon>
        <taxon>Muscomorpha</taxon>
        <taxon>Tephritoidea</taxon>
        <taxon>Tephritidae</taxon>
        <taxon>Zeugodacus</taxon>
        <taxon>Zeugodacus</taxon>
    </lineage>
</organism>
<comment type="cofactor">
    <cofactor evidence="1 6">
        <name>FAD</name>
        <dbReference type="ChEBI" id="CHEBI:57692"/>
    </cofactor>
</comment>
<dbReference type="InterPro" id="IPR008333">
    <property type="entry name" value="Cbr1-like_FAD-bd_dom"/>
</dbReference>
<keyword evidence="5" id="KW-0560">Oxidoreductase</keyword>
<dbReference type="SUPFAM" id="SSF52343">
    <property type="entry name" value="Ferredoxin reductase-like, C-terminal NADP-linked domain"/>
    <property type="match status" value="1"/>
</dbReference>
<gene>
    <name evidence="8" type="primary">Cyb5rl</name>
    <name evidence="8" type="ORF">g.27793</name>
</gene>
<dbReference type="AlphaFoldDB" id="A0A0A1XB31"/>
<dbReference type="PANTHER" id="PTHR19370:SF184">
    <property type="entry name" value="NADH-CYTOCHROME B5 REDUCTASE-LIKE"/>
    <property type="match status" value="1"/>
</dbReference>
<dbReference type="EMBL" id="GBXI01006126">
    <property type="protein sequence ID" value="JAD08166.1"/>
    <property type="molecule type" value="Transcribed_RNA"/>
</dbReference>
<evidence type="ECO:0000256" key="1">
    <source>
        <dbReference type="ARBA" id="ARBA00001974"/>
    </source>
</evidence>
<feature type="binding site" evidence="6">
    <location>
        <position position="139"/>
    </location>
    <ligand>
        <name>FAD</name>
        <dbReference type="ChEBI" id="CHEBI:57692"/>
    </ligand>
</feature>
<comment type="similarity">
    <text evidence="2">Belongs to the flavoprotein pyridine nucleotide cytochrome reductase family.</text>
</comment>
<dbReference type="Gene3D" id="2.40.30.10">
    <property type="entry name" value="Translation factors"/>
    <property type="match status" value="1"/>
</dbReference>
<evidence type="ECO:0000256" key="3">
    <source>
        <dbReference type="ARBA" id="ARBA00022630"/>
    </source>
</evidence>
<dbReference type="InterPro" id="IPR001834">
    <property type="entry name" value="CBR-like"/>
</dbReference>